<reference evidence="2 3" key="1">
    <citation type="submission" date="2021-06" db="EMBL/GenBank/DDBJ databases">
        <authorList>
            <person name="Palmer J.M."/>
        </authorList>
    </citation>
    <scope>NUCLEOTIDE SEQUENCE [LARGE SCALE GENOMIC DNA]</scope>
    <source>
        <strain evidence="2 3">AS_MEX2019</strain>
        <tissue evidence="2">Muscle</tissue>
    </source>
</reference>
<evidence type="ECO:0000256" key="1">
    <source>
        <dbReference type="SAM" id="Phobius"/>
    </source>
</evidence>
<feature type="transmembrane region" description="Helical" evidence="1">
    <location>
        <begin position="21"/>
        <end position="40"/>
    </location>
</feature>
<sequence>MARAENELGAQRRHYRRKKQPLGSVSCCMILMPLFHWLVLAGAAPLHSNLLYSESLFSKQTVDPVSTTPSGAVFPVLKEGQWDRITVATAVTCSLAGPAEQAAPPHSYRGSPLPSACIKTSTPHYTITLLLPSKPPVGPLPWIPLIRPGVHPLHQS</sequence>
<keyword evidence="3" id="KW-1185">Reference proteome</keyword>
<keyword evidence="1" id="KW-0812">Transmembrane</keyword>
<organism evidence="2 3">
    <name type="scientific">Ameca splendens</name>
    <dbReference type="NCBI Taxonomy" id="208324"/>
    <lineage>
        <taxon>Eukaryota</taxon>
        <taxon>Metazoa</taxon>
        <taxon>Chordata</taxon>
        <taxon>Craniata</taxon>
        <taxon>Vertebrata</taxon>
        <taxon>Euteleostomi</taxon>
        <taxon>Actinopterygii</taxon>
        <taxon>Neopterygii</taxon>
        <taxon>Teleostei</taxon>
        <taxon>Neoteleostei</taxon>
        <taxon>Acanthomorphata</taxon>
        <taxon>Ovalentaria</taxon>
        <taxon>Atherinomorphae</taxon>
        <taxon>Cyprinodontiformes</taxon>
        <taxon>Goodeidae</taxon>
        <taxon>Ameca</taxon>
    </lineage>
</organism>
<proteinExistence type="predicted"/>
<protein>
    <submittedName>
        <fullName evidence="2">Uncharacterized protein</fullName>
    </submittedName>
</protein>
<gene>
    <name evidence="2" type="ORF">AMECASPLE_011928</name>
</gene>
<evidence type="ECO:0000313" key="3">
    <source>
        <dbReference type="Proteomes" id="UP001469553"/>
    </source>
</evidence>
<name>A0ABV0XPW2_9TELE</name>
<keyword evidence="1" id="KW-0472">Membrane</keyword>
<comment type="caution">
    <text evidence="2">The sequence shown here is derived from an EMBL/GenBank/DDBJ whole genome shotgun (WGS) entry which is preliminary data.</text>
</comment>
<dbReference type="Proteomes" id="UP001469553">
    <property type="component" value="Unassembled WGS sequence"/>
</dbReference>
<evidence type="ECO:0000313" key="2">
    <source>
        <dbReference type="EMBL" id="MEQ2283495.1"/>
    </source>
</evidence>
<keyword evidence="1" id="KW-1133">Transmembrane helix</keyword>
<dbReference type="EMBL" id="JAHRIP010010137">
    <property type="protein sequence ID" value="MEQ2283495.1"/>
    <property type="molecule type" value="Genomic_DNA"/>
</dbReference>
<accession>A0ABV0XPW2</accession>